<evidence type="ECO:0000313" key="9">
    <source>
        <dbReference type="EMBL" id="CAE0633538.1"/>
    </source>
</evidence>
<feature type="transmembrane region" description="Helical" evidence="7">
    <location>
        <begin position="486"/>
        <end position="506"/>
    </location>
</feature>
<dbReference type="PANTHER" id="PTHR12546">
    <property type="entry name" value="FER-1-LIKE"/>
    <property type="match status" value="1"/>
</dbReference>
<dbReference type="InterPro" id="IPR035892">
    <property type="entry name" value="C2_domain_sf"/>
</dbReference>
<evidence type="ECO:0000259" key="8">
    <source>
        <dbReference type="PROSITE" id="PS50004"/>
    </source>
</evidence>
<dbReference type="PROSITE" id="PS50004">
    <property type="entry name" value="C2"/>
    <property type="match status" value="2"/>
</dbReference>
<feature type="domain" description="C2" evidence="8">
    <location>
        <begin position="42"/>
        <end position="168"/>
    </location>
</feature>
<evidence type="ECO:0000256" key="5">
    <source>
        <dbReference type="ARBA" id="ARBA00023136"/>
    </source>
</evidence>
<evidence type="ECO:0000256" key="3">
    <source>
        <dbReference type="ARBA" id="ARBA00022737"/>
    </source>
</evidence>
<evidence type="ECO:0000256" key="7">
    <source>
        <dbReference type="SAM" id="Phobius"/>
    </source>
</evidence>
<dbReference type="CDD" id="cd04037">
    <property type="entry name" value="C2E_Ferlin"/>
    <property type="match status" value="1"/>
</dbReference>
<feature type="domain" description="C2" evidence="8">
    <location>
        <begin position="225"/>
        <end position="355"/>
    </location>
</feature>
<organism evidence="9">
    <name type="scientific">Heterosigma akashiwo</name>
    <name type="common">Chromophytic alga</name>
    <name type="synonym">Heterosigma carterae</name>
    <dbReference type="NCBI Taxonomy" id="2829"/>
    <lineage>
        <taxon>Eukaryota</taxon>
        <taxon>Sar</taxon>
        <taxon>Stramenopiles</taxon>
        <taxon>Ochrophyta</taxon>
        <taxon>Raphidophyceae</taxon>
        <taxon>Chattonellales</taxon>
        <taxon>Chattonellaceae</taxon>
        <taxon>Heterosigma</taxon>
    </lineage>
</organism>
<dbReference type="SUPFAM" id="SSF49562">
    <property type="entry name" value="C2 domain (Calcium/lipid-binding domain, CaLB)"/>
    <property type="match status" value="2"/>
</dbReference>
<reference evidence="9" key="1">
    <citation type="submission" date="2021-01" db="EMBL/GenBank/DDBJ databases">
        <authorList>
            <person name="Corre E."/>
            <person name="Pelletier E."/>
            <person name="Niang G."/>
            <person name="Scheremetjew M."/>
            <person name="Finn R."/>
            <person name="Kale V."/>
            <person name="Holt S."/>
            <person name="Cochrane G."/>
            <person name="Meng A."/>
            <person name="Brown T."/>
            <person name="Cohen L."/>
        </authorList>
    </citation>
    <scope>NUCLEOTIDE SEQUENCE</scope>
    <source>
        <strain evidence="9">CCMP3107</strain>
    </source>
</reference>
<name>A0A7S4D7N3_HETAK</name>
<sequence>MSLEKRYGPGPFETFQLFLGSKLDGTFRKAGYFKGIVVVKRREDKDKQVLDYKQFLKPQRVVCRLYVLAASGLKAMDVGFGGRQGKSDPYLVCSLGKTTINKRKEYVADSIDPDLYQAFEFVTELPGTSLLTVQVKDLDDFGSDDVIGETTIDLEDRWFDKNWVDLGKEYEKPPIFKDKKNGNDVVEKDPRFSIKPIELRPIFSKTGGSRSQGSVQCWIDIMTVPDASAYAPIDIALPADQVFEVRVVIWKTKGVDGMDMGGMTDMYCRSWVEGCRHQDTDTHWRCANGKGSFNWRLLFKVQLGHNTRAMKFPYLHIQIWDKDILKWNDCLCEGLFDMGAPFHLAYNQRKMVKVYDNTRKKTNKKKAQEKKKEQKTKLTARQIKAEQGKASAKLLKERLGFHGEPPDSKWLPLSRQEFKENGNKKIQCGQVCVSVEVWPGDQAEAQPAGAGRGEPNANPHLPPPQGRLHFSLNPFSMLSQLLGPRICCYLSTLFCCFILVVFAFYMGPTLISNLLV</sequence>
<protein>
    <recommendedName>
        <fullName evidence="8">C2 domain-containing protein</fullName>
    </recommendedName>
</protein>
<gene>
    <name evidence="9" type="ORF">HAKA00212_LOCUS12251</name>
</gene>
<dbReference type="InterPro" id="IPR037724">
    <property type="entry name" value="C2E_Ferlin"/>
</dbReference>
<evidence type="ECO:0000256" key="6">
    <source>
        <dbReference type="SAM" id="MobiDB-lite"/>
    </source>
</evidence>
<evidence type="ECO:0000256" key="2">
    <source>
        <dbReference type="ARBA" id="ARBA00022692"/>
    </source>
</evidence>
<proteinExistence type="predicted"/>
<accession>A0A7S4D7N3</accession>
<feature type="region of interest" description="Disordered" evidence="6">
    <location>
        <begin position="444"/>
        <end position="464"/>
    </location>
</feature>
<dbReference type="InterPro" id="IPR037721">
    <property type="entry name" value="Ferlin"/>
</dbReference>
<keyword evidence="4 7" id="KW-1133">Transmembrane helix</keyword>
<dbReference type="EMBL" id="HBIU01026508">
    <property type="protein sequence ID" value="CAE0633538.1"/>
    <property type="molecule type" value="Transcribed_RNA"/>
</dbReference>
<evidence type="ECO:0000256" key="4">
    <source>
        <dbReference type="ARBA" id="ARBA00022989"/>
    </source>
</evidence>
<dbReference type="Gene3D" id="2.60.40.150">
    <property type="entry name" value="C2 domain"/>
    <property type="match status" value="2"/>
</dbReference>
<dbReference type="GO" id="GO:0007009">
    <property type="term" value="P:plasma membrane organization"/>
    <property type="evidence" value="ECO:0007669"/>
    <property type="project" value="TreeGrafter"/>
</dbReference>
<dbReference type="GO" id="GO:0016020">
    <property type="term" value="C:membrane"/>
    <property type="evidence" value="ECO:0007669"/>
    <property type="project" value="UniProtKB-SubCell"/>
</dbReference>
<comment type="subcellular location">
    <subcellularLocation>
        <location evidence="1">Membrane</location>
        <topology evidence="1">Single-pass membrane protein</topology>
    </subcellularLocation>
</comment>
<dbReference type="InterPro" id="IPR000008">
    <property type="entry name" value="C2_dom"/>
</dbReference>
<keyword evidence="5 7" id="KW-0472">Membrane</keyword>
<dbReference type="AlphaFoldDB" id="A0A7S4D7N3"/>
<dbReference type="PANTHER" id="PTHR12546:SF33">
    <property type="entry name" value="SPERM VESICLE FUSION PROTEIN FER-1"/>
    <property type="match status" value="1"/>
</dbReference>
<keyword evidence="3" id="KW-0677">Repeat</keyword>
<keyword evidence="2 7" id="KW-0812">Transmembrane</keyword>
<dbReference type="Pfam" id="PF00168">
    <property type="entry name" value="C2"/>
    <property type="match status" value="2"/>
</dbReference>
<evidence type="ECO:0000256" key="1">
    <source>
        <dbReference type="ARBA" id="ARBA00004167"/>
    </source>
</evidence>